<name>A0A0A9HGA4_ARUDO</name>
<proteinExistence type="predicted"/>
<dbReference type="AlphaFoldDB" id="A0A0A9HGA4"/>
<sequence length="26" mass="2980">MTEVLLKLCLLISLYLMSRRGLTAIQ</sequence>
<organism evidence="1">
    <name type="scientific">Arundo donax</name>
    <name type="common">Giant reed</name>
    <name type="synonym">Donax arundinaceus</name>
    <dbReference type="NCBI Taxonomy" id="35708"/>
    <lineage>
        <taxon>Eukaryota</taxon>
        <taxon>Viridiplantae</taxon>
        <taxon>Streptophyta</taxon>
        <taxon>Embryophyta</taxon>
        <taxon>Tracheophyta</taxon>
        <taxon>Spermatophyta</taxon>
        <taxon>Magnoliopsida</taxon>
        <taxon>Liliopsida</taxon>
        <taxon>Poales</taxon>
        <taxon>Poaceae</taxon>
        <taxon>PACMAD clade</taxon>
        <taxon>Arundinoideae</taxon>
        <taxon>Arundineae</taxon>
        <taxon>Arundo</taxon>
    </lineage>
</organism>
<dbReference type="EMBL" id="GBRH01162119">
    <property type="protein sequence ID" value="JAE35777.1"/>
    <property type="molecule type" value="Transcribed_RNA"/>
</dbReference>
<reference evidence="1" key="2">
    <citation type="journal article" date="2015" name="Data Brief">
        <title>Shoot transcriptome of the giant reed, Arundo donax.</title>
        <authorList>
            <person name="Barrero R.A."/>
            <person name="Guerrero F.D."/>
            <person name="Moolhuijzen P."/>
            <person name="Goolsby J.A."/>
            <person name="Tidwell J."/>
            <person name="Bellgard S.E."/>
            <person name="Bellgard M.I."/>
        </authorList>
    </citation>
    <scope>NUCLEOTIDE SEQUENCE</scope>
    <source>
        <tissue evidence="1">Shoot tissue taken approximately 20 cm above the soil surface</tissue>
    </source>
</reference>
<evidence type="ECO:0000313" key="1">
    <source>
        <dbReference type="EMBL" id="JAE35777.1"/>
    </source>
</evidence>
<reference evidence="1" key="1">
    <citation type="submission" date="2014-09" db="EMBL/GenBank/DDBJ databases">
        <authorList>
            <person name="Magalhaes I.L.F."/>
            <person name="Oliveira U."/>
            <person name="Santos F.R."/>
            <person name="Vidigal T.H.D.A."/>
            <person name="Brescovit A.D."/>
            <person name="Santos A.J."/>
        </authorList>
    </citation>
    <scope>NUCLEOTIDE SEQUENCE</scope>
    <source>
        <tissue evidence="1">Shoot tissue taken approximately 20 cm above the soil surface</tissue>
    </source>
</reference>
<protein>
    <submittedName>
        <fullName evidence="1">Uncharacterized protein</fullName>
    </submittedName>
</protein>
<accession>A0A0A9HGA4</accession>